<evidence type="ECO:0000313" key="2">
    <source>
        <dbReference type="EMBL" id="GIO51278.1"/>
    </source>
</evidence>
<dbReference type="InterPro" id="IPR018958">
    <property type="entry name" value="Knr4/Smi1-like_dom"/>
</dbReference>
<proteinExistence type="predicted"/>
<sequence>MFEVSEMDFNEYMAFVRKCKEEPVKELNESDFDDIEKTVGAELPVDFKSFYLKSNGEVESEYYSFSPIKYGFSIEKHIYVYAEQGISFGKKLPFATDIHGHTYLLSLENDSYGQVLFLQHEYEDEQDYDFVANSFTDFLNEFVSKEKTFLI</sequence>
<comment type="caution">
    <text evidence="2">The sequence shown here is derived from an EMBL/GenBank/DDBJ whole genome shotgun (WGS) entry which is preliminary data.</text>
</comment>
<evidence type="ECO:0000259" key="1">
    <source>
        <dbReference type="SMART" id="SM00860"/>
    </source>
</evidence>
<feature type="domain" description="Knr4/Smi1-like" evidence="1">
    <location>
        <begin position="26"/>
        <end position="141"/>
    </location>
</feature>
<dbReference type="SMART" id="SM00860">
    <property type="entry name" value="SMI1_KNR4"/>
    <property type="match status" value="1"/>
</dbReference>
<dbReference type="Pfam" id="PF09346">
    <property type="entry name" value="SMI1_KNR4"/>
    <property type="match status" value="1"/>
</dbReference>
<dbReference type="Proteomes" id="UP000682811">
    <property type="component" value="Unassembled WGS sequence"/>
</dbReference>
<dbReference type="AlphaFoldDB" id="A0A919YKN5"/>
<evidence type="ECO:0000313" key="3">
    <source>
        <dbReference type="Proteomes" id="UP000682811"/>
    </source>
</evidence>
<reference evidence="2 3" key="1">
    <citation type="submission" date="2021-03" db="EMBL/GenBank/DDBJ databases">
        <title>Antimicrobial resistance genes in bacteria isolated from Japanese honey, and their potential for conferring macrolide and lincosamide resistance in the American foulbrood pathogen Paenibacillus larvae.</title>
        <authorList>
            <person name="Okamoto M."/>
            <person name="Kumagai M."/>
            <person name="Kanamori H."/>
            <person name="Takamatsu D."/>
        </authorList>
    </citation>
    <scope>NUCLEOTIDE SEQUENCE [LARGE SCALE GENOMIC DNA]</scope>
    <source>
        <strain evidence="2 3">J34TS1</strain>
    </source>
</reference>
<dbReference type="Gene3D" id="3.40.1580.10">
    <property type="entry name" value="SMI1/KNR4-like"/>
    <property type="match status" value="1"/>
</dbReference>
<accession>A0A919YKN5</accession>
<gene>
    <name evidence="2" type="ORF">J34TS1_60430</name>
</gene>
<keyword evidence="3" id="KW-1185">Reference proteome</keyword>
<protein>
    <recommendedName>
        <fullName evidence="1">Knr4/Smi1-like domain-containing protein</fullName>
    </recommendedName>
</protein>
<organism evidence="2 3">
    <name type="scientific">Paenibacillus azoreducens</name>
    <dbReference type="NCBI Taxonomy" id="116718"/>
    <lineage>
        <taxon>Bacteria</taxon>
        <taxon>Bacillati</taxon>
        <taxon>Bacillota</taxon>
        <taxon>Bacilli</taxon>
        <taxon>Bacillales</taxon>
        <taxon>Paenibacillaceae</taxon>
        <taxon>Paenibacillus</taxon>
    </lineage>
</organism>
<dbReference type="EMBL" id="BORT01000048">
    <property type="protein sequence ID" value="GIO51278.1"/>
    <property type="molecule type" value="Genomic_DNA"/>
</dbReference>
<dbReference type="InterPro" id="IPR037883">
    <property type="entry name" value="Knr4/Smi1-like_sf"/>
</dbReference>
<name>A0A919YKN5_9BACL</name>
<dbReference type="SUPFAM" id="SSF160631">
    <property type="entry name" value="SMI1/KNR4-like"/>
    <property type="match status" value="1"/>
</dbReference>